<proteinExistence type="predicted"/>
<sequence>MSSVGGAAWKTEEEIAAHIITEKKQVQDHPEDRLRRAETEGHPDRRLEEDRQVGEVLRTERA</sequence>
<evidence type="ECO:0000313" key="2">
    <source>
        <dbReference type="EMBL" id="EDM63752.1"/>
    </source>
</evidence>
<evidence type="ECO:0000313" key="3">
    <source>
        <dbReference type="Proteomes" id="UP000004016"/>
    </source>
</evidence>
<comment type="caution">
    <text evidence="2">The sequence shown here is derived from an EMBL/GenBank/DDBJ whole genome shotgun (WGS) entry which is preliminary data.</text>
</comment>
<feature type="region of interest" description="Disordered" evidence="1">
    <location>
        <begin position="20"/>
        <end position="62"/>
    </location>
</feature>
<dbReference type="EMBL" id="AAXB02000003">
    <property type="protein sequence ID" value="EDM63752.1"/>
    <property type="molecule type" value="Genomic_DNA"/>
</dbReference>
<organism evidence="2 3">
    <name type="scientific">Dorea longicatena DSM 13814</name>
    <dbReference type="NCBI Taxonomy" id="411462"/>
    <lineage>
        <taxon>Bacteria</taxon>
        <taxon>Bacillati</taxon>
        <taxon>Bacillota</taxon>
        <taxon>Clostridia</taxon>
        <taxon>Lachnospirales</taxon>
        <taxon>Lachnospiraceae</taxon>
        <taxon>Dorea</taxon>
    </lineage>
</organism>
<dbReference type="Proteomes" id="UP000004016">
    <property type="component" value="Unassembled WGS sequence"/>
</dbReference>
<gene>
    <name evidence="2" type="ORF">DORLON_01037</name>
</gene>
<reference evidence="2 3" key="1">
    <citation type="submission" date="2007-03" db="EMBL/GenBank/DDBJ databases">
        <authorList>
            <person name="Fulton L."/>
            <person name="Clifton S."/>
            <person name="Fulton B."/>
            <person name="Xu J."/>
            <person name="Minx P."/>
            <person name="Pepin K.H."/>
            <person name="Johnson M."/>
            <person name="Thiruvilangam P."/>
            <person name="Bhonagiri V."/>
            <person name="Nash W.E."/>
            <person name="Mardis E.R."/>
            <person name="Wilson R.K."/>
        </authorList>
    </citation>
    <scope>NUCLEOTIDE SEQUENCE [LARGE SCALE GENOMIC DNA]</scope>
    <source>
        <strain evidence="2 3">DSM 13814</strain>
    </source>
</reference>
<reference evidence="2 3" key="2">
    <citation type="submission" date="2007-04" db="EMBL/GenBank/DDBJ databases">
        <title>Draft genome sequence of Dorea longicatena (DSM 13814).</title>
        <authorList>
            <person name="Sudarsanam P."/>
            <person name="Ley R."/>
            <person name="Guruge J."/>
            <person name="Turnbaugh P.J."/>
            <person name="Mahowald M."/>
            <person name="Liep D."/>
            <person name="Gordon J."/>
        </authorList>
    </citation>
    <scope>NUCLEOTIDE SEQUENCE [LARGE SCALE GENOMIC DNA]</scope>
    <source>
        <strain evidence="2 3">DSM 13814</strain>
    </source>
</reference>
<accession>A6BFG5</accession>
<dbReference type="HOGENOM" id="CLU_2896871_0_0_9"/>
<evidence type="ECO:0000256" key="1">
    <source>
        <dbReference type="SAM" id="MobiDB-lite"/>
    </source>
</evidence>
<dbReference type="AlphaFoldDB" id="A6BFG5"/>
<protein>
    <submittedName>
        <fullName evidence="2">Uncharacterized protein</fullName>
    </submittedName>
</protein>
<name>A6BFG5_9FIRM</name>